<reference evidence="1 2" key="1">
    <citation type="journal article" date="2025" name="Microbiol. Resour. Announc.">
        <title>Draft genome sequences for Neonectria magnoliae and Neonectria punicea, canker pathogens of Liriodendron tulipifera and Acer saccharum in West Virginia.</title>
        <authorList>
            <person name="Petronek H.M."/>
            <person name="Kasson M.T."/>
            <person name="Metheny A.M."/>
            <person name="Stauder C.M."/>
            <person name="Lovett B."/>
            <person name="Lynch S.C."/>
            <person name="Garnas J.R."/>
            <person name="Kasson L.R."/>
            <person name="Stajich J.E."/>
        </authorList>
    </citation>
    <scope>NUCLEOTIDE SEQUENCE [LARGE SCALE GENOMIC DNA]</scope>
    <source>
        <strain evidence="1 2">NRRL 64653</strain>
    </source>
</reference>
<protein>
    <submittedName>
        <fullName evidence="1">Uncharacterized protein</fullName>
    </submittedName>
</protein>
<sequence length="261" mass="29283">MEGEVYSLIAHIYDLTVPLPDLYQKINMEFMKSKATAQGVYHETEVEWLKLLNKKLDFLCNAELQRQMVHMDRQEGSKVLHIGPDAGIPSAATVFDRGSAVSHLQSLTHDNMATGMETKSKNLQADPHLRKRLQEWFGGQAPPRLWLYGDQVAMVSAAIYTAALDRKRPCIAFTGRHKSNGRSQDSLFRMVYSLLFQLLLQFDDDSTLVVTDVDGSFKDLHLSMDSIPLALRFFKYFLGFSRSASASSTGGSSSATVLRTR</sequence>
<evidence type="ECO:0000313" key="1">
    <source>
        <dbReference type="EMBL" id="KAK7402551.1"/>
    </source>
</evidence>
<dbReference type="Proteomes" id="UP001498476">
    <property type="component" value="Unassembled WGS sequence"/>
</dbReference>
<organism evidence="1 2">
    <name type="scientific">Neonectria punicea</name>
    <dbReference type="NCBI Taxonomy" id="979145"/>
    <lineage>
        <taxon>Eukaryota</taxon>
        <taxon>Fungi</taxon>
        <taxon>Dikarya</taxon>
        <taxon>Ascomycota</taxon>
        <taxon>Pezizomycotina</taxon>
        <taxon>Sordariomycetes</taxon>
        <taxon>Hypocreomycetidae</taxon>
        <taxon>Hypocreales</taxon>
        <taxon>Nectriaceae</taxon>
        <taxon>Neonectria</taxon>
    </lineage>
</organism>
<evidence type="ECO:0000313" key="2">
    <source>
        <dbReference type="Proteomes" id="UP001498476"/>
    </source>
</evidence>
<keyword evidence="2" id="KW-1185">Reference proteome</keyword>
<accession>A0ABR1GKW8</accession>
<proteinExistence type="predicted"/>
<dbReference type="EMBL" id="JAZAVJ010000296">
    <property type="protein sequence ID" value="KAK7402551.1"/>
    <property type="molecule type" value="Genomic_DNA"/>
</dbReference>
<name>A0ABR1GKW8_9HYPO</name>
<comment type="caution">
    <text evidence="1">The sequence shown here is derived from an EMBL/GenBank/DDBJ whole genome shotgun (WGS) entry which is preliminary data.</text>
</comment>
<gene>
    <name evidence="1" type="ORF">QQX98_011689</name>
</gene>